<evidence type="ECO:0000256" key="1">
    <source>
        <dbReference type="SAM" id="MobiDB-lite"/>
    </source>
</evidence>
<accession>A0A812M466</accession>
<reference evidence="2" key="1">
    <citation type="submission" date="2021-02" db="EMBL/GenBank/DDBJ databases">
        <authorList>
            <person name="Dougan E. K."/>
            <person name="Rhodes N."/>
            <person name="Thang M."/>
            <person name="Chan C."/>
        </authorList>
    </citation>
    <scope>NUCLEOTIDE SEQUENCE</scope>
</reference>
<feature type="compositionally biased region" description="Basic and acidic residues" evidence="1">
    <location>
        <begin position="97"/>
        <end position="109"/>
    </location>
</feature>
<protein>
    <submittedName>
        <fullName evidence="2">Uncharacterized protein</fullName>
    </submittedName>
</protein>
<proteinExistence type="predicted"/>
<sequence length="169" mass="17257">MEAESNNMTAGPKQPRLRTGSVRSTLLESNAGTGLSSCAGLFDGRRASRGTLSAGSTKEPGFPHPVTKTGASSQTIDRKGDNGPDVTAQNAGTTASGREKLCTSKEESSVVKPDAGTMLANLLKLFKGTGKSSVASSGASATAPERMQPWHGRAGPIQAELRESVSGPG</sequence>
<name>A0A812M466_9DINO</name>
<keyword evidence="3" id="KW-1185">Reference proteome</keyword>
<evidence type="ECO:0000313" key="3">
    <source>
        <dbReference type="Proteomes" id="UP000604046"/>
    </source>
</evidence>
<feature type="region of interest" description="Disordered" evidence="1">
    <location>
        <begin position="1"/>
        <end position="113"/>
    </location>
</feature>
<dbReference type="AlphaFoldDB" id="A0A812M466"/>
<feature type="compositionally biased region" description="Low complexity" evidence="1">
    <location>
        <begin position="131"/>
        <end position="143"/>
    </location>
</feature>
<dbReference type="EMBL" id="CAJNDS010001369">
    <property type="protein sequence ID" value="CAE7256706.1"/>
    <property type="molecule type" value="Genomic_DNA"/>
</dbReference>
<comment type="caution">
    <text evidence="2">The sequence shown here is derived from an EMBL/GenBank/DDBJ whole genome shotgun (WGS) entry which is preliminary data.</text>
</comment>
<feature type="compositionally biased region" description="Polar residues" evidence="1">
    <location>
        <begin position="87"/>
        <end position="96"/>
    </location>
</feature>
<feature type="compositionally biased region" description="Polar residues" evidence="1">
    <location>
        <begin position="21"/>
        <end position="36"/>
    </location>
</feature>
<feature type="region of interest" description="Disordered" evidence="1">
    <location>
        <begin position="131"/>
        <end position="169"/>
    </location>
</feature>
<gene>
    <name evidence="2" type="ORF">SNAT2548_LOCUS13185</name>
</gene>
<evidence type="ECO:0000313" key="2">
    <source>
        <dbReference type="EMBL" id="CAE7256706.1"/>
    </source>
</evidence>
<organism evidence="2 3">
    <name type="scientific">Symbiodinium natans</name>
    <dbReference type="NCBI Taxonomy" id="878477"/>
    <lineage>
        <taxon>Eukaryota</taxon>
        <taxon>Sar</taxon>
        <taxon>Alveolata</taxon>
        <taxon>Dinophyceae</taxon>
        <taxon>Suessiales</taxon>
        <taxon>Symbiodiniaceae</taxon>
        <taxon>Symbiodinium</taxon>
    </lineage>
</organism>
<dbReference type="Proteomes" id="UP000604046">
    <property type="component" value="Unassembled WGS sequence"/>
</dbReference>